<dbReference type="Proteomes" id="UP001176941">
    <property type="component" value="Chromosome 2"/>
</dbReference>
<keyword evidence="2" id="KW-1185">Reference proteome</keyword>
<proteinExistence type="predicted"/>
<evidence type="ECO:0000313" key="2">
    <source>
        <dbReference type="Proteomes" id="UP001176941"/>
    </source>
</evidence>
<evidence type="ECO:0000313" key="1">
    <source>
        <dbReference type="EMBL" id="CAI9160534.1"/>
    </source>
</evidence>
<dbReference type="EMBL" id="OX459938">
    <property type="protein sequence ID" value="CAI9160534.1"/>
    <property type="molecule type" value="Genomic_DNA"/>
</dbReference>
<organism evidence="1 2">
    <name type="scientific">Rangifer tarandus platyrhynchus</name>
    <name type="common">Svalbard reindeer</name>
    <dbReference type="NCBI Taxonomy" id="3082113"/>
    <lineage>
        <taxon>Eukaryota</taxon>
        <taxon>Metazoa</taxon>
        <taxon>Chordata</taxon>
        <taxon>Craniata</taxon>
        <taxon>Vertebrata</taxon>
        <taxon>Euteleostomi</taxon>
        <taxon>Mammalia</taxon>
        <taxon>Eutheria</taxon>
        <taxon>Laurasiatheria</taxon>
        <taxon>Artiodactyla</taxon>
        <taxon>Ruminantia</taxon>
        <taxon>Pecora</taxon>
        <taxon>Cervidae</taxon>
        <taxon>Odocoileinae</taxon>
        <taxon>Rangifer</taxon>
    </lineage>
</organism>
<reference evidence="1" key="1">
    <citation type="submission" date="2023-04" db="EMBL/GenBank/DDBJ databases">
        <authorList>
            <consortium name="ELIXIR-Norway"/>
        </authorList>
    </citation>
    <scope>NUCLEOTIDE SEQUENCE [LARGE SCALE GENOMIC DNA]</scope>
</reference>
<name>A0ABN8YG73_RANTA</name>
<protein>
    <submittedName>
        <fullName evidence="1">Uncharacterized protein</fullName>
    </submittedName>
</protein>
<accession>A0ABN8YG73</accession>
<gene>
    <name evidence="1" type="ORF">MRATA1EN1_LOCUS9496</name>
</gene>
<sequence length="149" mass="15299">MCPPMSRTLLSSPAPPDTSGPPHVYAWIWDPPPTPGCRRPHRTGWEGSPGAGFSLARFAAAELFLTRCPALSPNVPAHACPALPGSCIPTTPELQPHPGPPPRLLPPACILSSVDLSVSVTRLALGQQGVGYSVLGPGLAQLSMAGASG</sequence>